<dbReference type="VEuPathDB" id="TrichDB:TRFO_36955"/>
<name>A0A1J4JES4_9EUKA</name>
<dbReference type="GO" id="GO:0003682">
    <property type="term" value="F:chromatin binding"/>
    <property type="evidence" value="ECO:0007669"/>
    <property type="project" value="TreeGrafter"/>
</dbReference>
<evidence type="ECO:0000256" key="1">
    <source>
        <dbReference type="ARBA" id="ARBA00004123"/>
    </source>
</evidence>
<evidence type="ECO:0000313" key="4">
    <source>
        <dbReference type="Proteomes" id="UP000179807"/>
    </source>
</evidence>
<evidence type="ECO:0008006" key="5">
    <source>
        <dbReference type="Google" id="ProtNLM"/>
    </source>
</evidence>
<gene>
    <name evidence="3" type="ORF">TRFO_36955</name>
</gene>
<dbReference type="GO" id="GO:0005634">
    <property type="term" value="C:nucleus"/>
    <property type="evidence" value="ECO:0007669"/>
    <property type="project" value="UniProtKB-SubCell"/>
</dbReference>
<accession>A0A1J4JES4</accession>
<keyword evidence="4" id="KW-1185">Reference proteome</keyword>
<dbReference type="AlphaFoldDB" id="A0A1J4JES4"/>
<evidence type="ECO:0000313" key="3">
    <source>
        <dbReference type="EMBL" id="OHS96799.1"/>
    </source>
</evidence>
<dbReference type="EMBL" id="MLAK01001151">
    <property type="protein sequence ID" value="OHS96799.1"/>
    <property type="molecule type" value="Genomic_DNA"/>
</dbReference>
<dbReference type="GO" id="GO:0006261">
    <property type="term" value="P:DNA-templated DNA replication"/>
    <property type="evidence" value="ECO:0007669"/>
    <property type="project" value="TreeGrafter"/>
</dbReference>
<keyword evidence="2" id="KW-0539">Nucleus</keyword>
<dbReference type="PANTHER" id="PTHR13489">
    <property type="entry name" value="MINI-CHROMOSOME MAINTENANCE COMPLEX-BINDING PROTEIN"/>
    <property type="match status" value="1"/>
</dbReference>
<reference evidence="3" key="1">
    <citation type="submission" date="2016-10" db="EMBL/GenBank/DDBJ databases">
        <authorList>
            <person name="Benchimol M."/>
            <person name="Almeida L.G."/>
            <person name="Vasconcelos A.T."/>
            <person name="Perreira-Neves A."/>
            <person name="Rosa I.A."/>
            <person name="Tasca T."/>
            <person name="Bogo M.R."/>
            <person name="de Souza W."/>
        </authorList>
    </citation>
    <scope>NUCLEOTIDE SEQUENCE [LARGE SCALE GENOMIC DNA]</scope>
    <source>
        <strain evidence="3">K</strain>
    </source>
</reference>
<comment type="caution">
    <text evidence="3">The sequence shown here is derived from an EMBL/GenBank/DDBJ whole genome shotgun (WGS) entry which is preliminary data.</text>
</comment>
<comment type="subcellular location">
    <subcellularLocation>
        <location evidence="1">Nucleus</location>
    </subcellularLocation>
</comment>
<dbReference type="Proteomes" id="UP000179807">
    <property type="component" value="Unassembled WGS sequence"/>
</dbReference>
<proteinExistence type="predicted"/>
<dbReference type="PANTHER" id="PTHR13489:SF0">
    <property type="entry name" value="MINI-CHROMOSOME MAINTENANCE COMPLEX-BINDING PROTEIN"/>
    <property type="match status" value="1"/>
</dbReference>
<evidence type="ECO:0000256" key="2">
    <source>
        <dbReference type="ARBA" id="ARBA00023242"/>
    </source>
</evidence>
<dbReference type="GeneID" id="94845849"/>
<sequence>MDFTKFRENPKQYISNLAQVTDQTPDLGIKDQLDNVFNSNPELINTIPIVSTMGHLNMTMPGTLVRLRCVLIKNAYSEFIFHRVHHEGRFYTAIISEEAPENCQLPDMQSMVARNVYLFSSVPSFSDWMITEMTPEHEPANPNLNIEEVQKVNTRLMFEEAFQTQVKMLHAISEKPGIVYDVIGFLSEPEPLRVNPLGFDIPEDDFYSTIPVFVGLTSCEVKSLYMPVLNSPEPSLPEIRAQLLNILAAVFEPVQAEILLLWMLGSVKARTPEIIRGLFSLNFFGATPEIANTLTHLFKFLFTSSMSIPMNCNTLNTMPLNPSVENNEFHSTPFSVPLDTRLIIDETGLDVGQFNEIGVHNINILKKIIDEQTVDYLFEKAYYNINVSYPVLVLSKCKSLLETQVCFPIGNVKSANLSLDPTLLILIRKYLENVKNLDYVMSDEDSNFVQEAITSILKADKEIHPIELHILMIINTLNCISLGAPAITKEIWDHSVMIFNALRQHKRQ</sequence>
<dbReference type="RefSeq" id="XP_068349936.1">
    <property type="nucleotide sequence ID" value="XM_068511145.1"/>
</dbReference>
<organism evidence="3 4">
    <name type="scientific">Tritrichomonas foetus</name>
    <dbReference type="NCBI Taxonomy" id="1144522"/>
    <lineage>
        <taxon>Eukaryota</taxon>
        <taxon>Metamonada</taxon>
        <taxon>Parabasalia</taxon>
        <taxon>Tritrichomonadida</taxon>
        <taxon>Tritrichomonadidae</taxon>
        <taxon>Tritrichomonas</taxon>
    </lineage>
</organism>
<protein>
    <recommendedName>
        <fullName evidence="5">Mini-chromosome maintenance complex-binding protein</fullName>
    </recommendedName>
</protein>
<dbReference type="OrthoDB" id="329666at2759"/>
<dbReference type="InterPro" id="IPR019140">
    <property type="entry name" value="MCM_complex-bd"/>
</dbReference>
<dbReference type="Pfam" id="PF09739">
    <property type="entry name" value="MCM_bind"/>
    <property type="match status" value="1"/>
</dbReference>